<dbReference type="AlphaFoldDB" id="A0A426Z261"/>
<evidence type="ECO:0000313" key="3">
    <source>
        <dbReference type="Proteomes" id="UP000287651"/>
    </source>
</evidence>
<proteinExistence type="predicted"/>
<evidence type="ECO:0000313" key="2">
    <source>
        <dbReference type="EMBL" id="RRT58044.1"/>
    </source>
</evidence>
<sequence>MAPQRGLFSPLRLRQRGQRVVGRVSFHDPCGAVGSLDWSADRHMSATWTRRWAPRQLIACLEFAWLIYTCLESKAVESRGSPSDADVDEAVWPGLDKPPRKSLSRVGWAEKPLHRR</sequence>
<organism evidence="2 3">
    <name type="scientific">Ensete ventricosum</name>
    <name type="common">Abyssinian banana</name>
    <name type="synonym">Musa ensete</name>
    <dbReference type="NCBI Taxonomy" id="4639"/>
    <lineage>
        <taxon>Eukaryota</taxon>
        <taxon>Viridiplantae</taxon>
        <taxon>Streptophyta</taxon>
        <taxon>Embryophyta</taxon>
        <taxon>Tracheophyta</taxon>
        <taxon>Spermatophyta</taxon>
        <taxon>Magnoliopsida</taxon>
        <taxon>Liliopsida</taxon>
        <taxon>Zingiberales</taxon>
        <taxon>Musaceae</taxon>
        <taxon>Ensete</taxon>
    </lineage>
</organism>
<protein>
    <submittedName>
        <fullName evidence="2">Uncharacterized protein</fullName>
    </submittedName>
</protein>
<feature type="region of interest" description="Disordered" evidence="1">
    <location>
        <begin position="77"/>
        <end position="116"/>
    </location>
</feature>
<gene>
    <name evidence="2" type="ORF">B296_00024671</name>
</gene>
<comment type="caution">
    <text evidence="2">The sequence shown here is derived from an EMBL/GenBank/DDBJ whole genome shotgun (WGS) entry which is preliminary data.</text>
</comment>
<reference evidence="2 3" key="1">
    <citation type="journal article" date="2014" name="Agronomy (Basel)">
        <title>A Draft Genome Sequence for Ensete ventricosum, the Drought-Tolerant Tree Against Hunger.</title>
        <authorList>
            <person name="Harrison J."/>
            <person name="Moore K.A."/>
            <person name="Paszkiewicz K."/>
            <person name="Jones T."/>
            <person name="Grant M."/>
            <person name="Ambacheew D."/>
            <person name="Muzemil S."/>
            <person name="Studholme D.J."/>
        </authorList>
    </citation>
    <scope>NUCLEOTIDE SEQUENCE [LARGE SCALE GENOMIC DNA]</scope>
</reference>
<dbReference type="Proteomes" id="UP000287651">
    <property type="component" value="Unassembled WGS sequence"/>
</dbReference>
<dbReference type="EMBL" id="AMZH03008867">
    <property type="protein sequence ID" value="RRT58044.1"/>
    <property type="molecule type" value="Genomic_DNA"/>
</dbReference>
<accession>A0A426Z261</accession>
<name>A0A426Z261_ENSVE</name>
<evidence type="ECO:0000256" key="1">
    <source>
        <dbReference type="SAM" id="MobiDB-lite"/>
    </source>
</evidence>